<name>A0AAE0F320_9CHLO</name>
<reference evidence="2 3" key="1">
    <citation type="journal article" date="2015" name="Genome Biol. Evol.">
        <title>Comparative Genomics of a Bacterivorous Green Alga Reveals Evolutionary Causalities and Consequences of Phago-Mixotrophic Mode of Nutrition.</title>
        <authorList>
            <person name="Burns J.A."/>
            <person name="Paasch A."/>
            <person name="Narechania A."/>
            <person name="Kim E."/>
        </authorList>
    </citation>
    <scope>NUCLEOTIDE SEQUENCE [LARGE SCALE GENOMIC DNA]</scope>
    <source>
        <strain evidence="2 3">PLY_AMNH</strain>
    </source>
</reference>
<dbReference type="Proteomes" id="UP001190700">
    <property type="component" value="Unassembled WGS sequence"/>
</dbReference>
<evidence type="ECO:0000313" key="3">
    <source>
        <dbReference type="Proteomes" id="UP001190700"/>
    </source>
</evidence>
<comment type="caution">
    <text evidence="2">The sequence shown here is derived from an EMBL/GenBank/DDBJ whole genome shotgun (WGS) entry which is preliminary data.</text>
</comment>
<sequence>MEVKSGPHTDSQIQNLQINYSDSDSEDLDSVEMPPGSNVQGAPVETGVNAFAVEKFVGGDLKSFEKVLNQVAPYFGKTVNSIDNVVDALTPYYAIFARLLGPALSRIEQYKEEVLPGLFGLCLVFFGGHFPATLAAVESFRTFATEKTLSCVHELCHQGRRARLSIEEDNRLDLDKNGIPDVDELGSNERVSRRLLLVLQSTEPEKVNEALKGIAAALTAVVASLRLKLAHTSTLGCNLGSSLSTAVVSSLVPTLESSVDDVYKPWVKHGVAYSCQVIAMSLAWWMQRLLTAVYGGFKGSKICVDSLLRYAQRKGYINDLESVQGDSRVLYGTMVLAGLGISLQVRRGVERMPFPFNLIFMPARISEWLLEFFISHPGVMERIKA</sequence>
<gene>
    <name evidence="2" type="ORF">CYMTET_40647</name>
</gene>
<evidence type="ECO:0000313" key="2">
    <source>
        <dbReference type="EMBL" id="KAK3249953.1"/>
    </source>
</evidence>
<accession>A0AAE0F320</accession>
<feature type="region of interest" description="Disordered" evidence="1">
    <location>
        <begin position="1"/>
        <end position="42"/>
    </location>
</feature>
<organism evidence="2 3">
    <name type="scientific">Cymbomonas tetramitiformis</name>
    <dbReference type="NCBI Taxonomy" id="36881"/>
    <lineage>
        <taxon>Eukaryota</taxon>
        <taxon>Viridiplantae</taxon>
        <taxon>Chlorophyta</taxon>
        <taxon>Pyramimonadophyceae</taxon>
        <taxon>Pyramimonadales</taxon>
        <taxon>Pyramimonadaceae</taxon>
        <taxon>Cymbomonas</taxon>
    </lineage>
</organism>
<proteinExistence type="predicted"/>
<protein>
    <submittedName>
        <fullName evidence="2">Uncharacterized protein</fullName>
    </submittedName>
</protein>
<evidence type="ECO:0000256" key="1">
    <source>
        <dbReference type="SAM" id="MobiDB-lite"/>
    </source>
</evidence>
<keyword evidence="3" id="KW-1185">Reference proteome</keyword>
<dbReference type="AlphaFoldDB" id="A0AAE0F320"/>
<dbReference type="EMBL" id="LGRX02027010">
    <property type="protein sequence ID" value="KAK3249953.1"/>
    <property type="molecule type" value="Genomic_DNA"/>
</dbReference>
<feature type="compositionally biased region" description="Polar residues" evidence="1">
    <location>
        <begin position="8"/>
        <end position="20"/>
    </location>
</feature>